<evidence type="ECO:0000256" key="3">
    <source>
        <dbReference type="SAM" id="Phobius"/>
    </source>
</evidence>
<sequence length="111" mass="11197">MHKCDKKPKVVGGAVGILGGIAAVAGTILSGGLAAPLFIGGMAAAAAGTATSAGAEIAEHFISKGKLESAQEVLEADKKLTKKIEDKKAEVDAKVKELSNLLRLSKEEGGN</sequence>
<evidence type="ECO:0000256" key="1">
    <source>
        <dbReference type="ARBA" id="ARBA00010090"/>
    </source>
</evidence>
<dbReference type="PANTHER" id="PTHR14096:SF28">
    <property type="entry name" value="APOLIPOPROTEIN L, 1-RELATED"/>
    <property type="match status" value="1"/>
</dbReference>
<comment type="similarity">
    <text evidence="1">Belongs to the apolipoprotein L family.</text>
</comment>
<protein>
    <submittedName>
        <fullName evidence="4">Uncharacterized protein</fullName>
    </submittedName>
</protein>
<feature type="coiled-coil region" evidence="2">
    <location>
        <begin position="81"/>
        <end position="108"/>
    </location>
</feature>
<keyword evidence="5" id="KW-1185">Reference proteome</keyword>
<organism evidence="4 5">
    <name type="scientific">Mya arenaria</name>
    <name type="common">Soft-shell clam</name>
    <dbReference type="NCBI Taxonomy" id="6604"/>
    <lineage>
        <taxon>Eukaryota</taxon>
        <taxon>Metazoa</taxon>
        <taxon>Spiralia</taxon>
        <taxon>Lophotrochozoa</taxon>
        <taxon>Mollusca</taxon>
        <taxon>Bivalvia</taxon>
        <taxon>Autobranchia</taxon>
        <taxon>Heteroconchia</taxon>
        <taxon>Euheterodonta</taxon>
        <taxon>Imparidentia</taxon>
        <taxon>Neoheterodontei</taxon>
        <taxon>Myida</taxon>
        <taxon>Myoidea</taxon>
        <taxon>Myidae</taxon>
        <taxon>Mya</taxon>
    </lineage>
</organism>
<accession>A0ABY7G4A2</accession>
<gene>
    <name evidence="4" type="ORF">MAR_002846</name>
</gene>
<dbReference type="PANTHER" id="PTHR14096">
    <property type="entry name" value="APOLIPOPROTEIN L"/>
    <property type="match status" value="1"/>
</dbReference>
<feature type="transmembrane region" description="Helical" evidence="3">
    <location>
        <begin position="12"/>
        <end position="31"/>
    </location>
</feature>
<name>A0ABY7G4A2_MYAAR</name>
<evidence type="ECO:0000313" key="5">
    <source>
        <dbReference type="Proteomes" id="UP001164746"/>
    </source>
</evidence>
<keyword evidence="3" id="KW-0472">Membrane</keyword>
<reference evidence="4" key="1">
    <citation type="submission" date="2022-11" db="EMBL/GenBank/DDBJ databases">
        <title>Centuries of genome instability and evolution in soft-shell clam transmissible cancer (bioRxiv).</title>
        <authorList>
            <person name="Hart S.F.M."/>
            <person name="Yonemitsu M.A."/>
            <person name="Giersch R.M."/>
            <person name="Beal B.F."/>
            <person name="Arriagada G."/>
            <person name="Davis B.W."/>
            <person name="Ostrander E.A."/>
            <person name="Goff S.P."/>
            <person name="Metzger M.J."/>
        </authorList>
    </citation>
    <scope>NUCLEOTIDE SEQUENCE</scope>
    <source>
        <strain evidence="4">MELC-2E11</strain>
        <tissue evidence="4">Siphon/mantle</tissue>
    </source>
</reference>
<dbReference type="Proteomes" id="UP001164746">
    <property type="component" value="Chromosome 16"/>
</dbReference>
<dbReference type="EMBL" id="CP111027">
    <property type="protein sequence ID" value="WAR29278.1"/>
    <property type="molecule type" value="Genomic_DNA"/>
</dbReference>
<evidence type="ECO:0000313" key="4">
    <source>
        <dbReference type="EMBL" id="WAR29278.1"/>
    </source>
</evidence>
<keyword evidence="2" id="KW-0175">Coiled coil</keyword>
<dbReference type="InterPro" id="IPR008405">
    <property type="entry name" value="ApoL"/>
</dbReference>
<keyword evidence="3" id="KW-1133">Transmembrane helix</keyword>
<proteinExistence type="inferred from homology"/>
<keyword evidence="3" id="KW-0812">Transmembrane</keyword>
<evidence type="ECO:0000256" key="2">
    <source>
        <dbReference type="SAM" id="Coils"/>
    </source>
</evidence>